<dbReference type="HOGENOM" id="CLU_114536_0_0_10"/>
<dbReference type="RefSeq" id="WP_013598814.1">
    <property type="nucleotide sequence ID" value="NC_015144.1"/>
</dbReference>
<proteinExistence type="predicted"/>
<sequence>MLNLETYFKKGISYESYIEKTENQLEEEVENGDPKEFVQHYSMGLQRMNRITKSFQFSDVSLAEIEKASLDKSIRLLTITEGWCGDASQIVPVVHLLAEKLGIENRYISRDENLELIERYKTNGALSIPIVLGIDSEGKELFHYGPRPQKGMELLKKFKENPDKYSKDEFHADLQKFYNTNKGEDIIHELLSLMNA</sequence>
<dbReference type="OrthoDB" id="6120799at2"/>
<dbReference type="Gene3D" id="3.40.30.10">
    <property type="entry name" value="Glutaredoxin"/>
    <property type="match status" value="1"/>
</dbReference>
<dbReference type="SUPFAM" id="SSF52833">
    <property type="entry name" value="Thioredoxin-like"/>
    <property type="match status" value="1"/>
</dbReference>
<dbReference type="eggNOG" id="COG0526">
    <property type="taxonomic scope" value="Bacteria"/>
</dbReference>
<dbReference type="STRING" id="865938.Weevi_1733"/>
<evidence type="ECO:0000313" key="1">
    <source>
        <dbReference type="EMBL" id="ADX68425.1"/>
    </source>
</evidence>
<gene>
    <name evidence="1" type="ordered locus">Weevi_1733</name>
</gene>
<protein>
    <submittedName>
        <fullName evidence="1">Thioredoxin</fullName>
    </submittedName>
</protein>
<organism evidence="1 2">
    <name type="scientific">Weeksella virosa (strain ATCC 43766 / DSM 16922 / JCM 21250 / CCUG 30538 / CDC 9751 / IAM 14551 / NBRC 16016 / NCTC 11634 / CL345/78)</name>
    <dbReference type="NCBI Taxonomy" id="865938"/>
    <lineage>
        <taxon>Bacteria</taxon>
        <taxon>Pseudomonadati</taxon>
        <taxon>Bacteroidota</taxon>
        <taxon>Flavobacteriia</taxon>
        <taxon>Flavobacteriales</taxon>
        <taxon>Weeksellaceae</taxon>
        <taxon>Weeksella</taxon>
    </lineage>
</organism>
<evidence type="ECO:0000313" key="2">
    <source>
        <dbReference type="Proteomes" id="UP000008641"/>
    </source>
</evidence>
<dbReference type="KEGG" id="wvi:Weevi_1733"/>
<reference evidence="2" key="2">
    <citation type="journal article" date="2011" name="Stand. Genomic Sci.">
        <title>Complete genome sequence of Weeksella virosa type strain (9751T).</title>
        <authorList>
            <person name="Lang E."/>
            <person name="Teshima H."/>
            <person name="Lucas S."/>
            <person name="Lapidus A."/>
            <person name="Hammon N."/>
            <person name="Deshpande S."/>
            <person name="Nolan M."/>
            <person name="Cheng J."/>
            <person name="Pitluck S."/>
            <person name="Liolios K."/>
            <person name="Pagani I."/>
            <person name="Mikhailova N."/>
            <person name="Ivanova N."/>
            <person name="Mavromatis K."/>
            <person name="Pati A."/>
            <person name="Tapia R."/>
            <person name="Han C."/>
            <person name="Goodwin L."/>
            <person name="Chen A."/>
            <person name="Palaniappan K."/>
            <person name="Land M."/>
            <person name="Hauser L."/>
            <person name="Chang Y."/>
            <person name="Jeffries C."/>
            <person name="Brambilla E."/>
            <person name="Kopitz M."/>
            <person name="Rohde M."/>
            <person name="Goker M."/>
            <person name="Tindall B."/>
            <person name="Detter J."/>
            <person name="Woyke T."/>
            <person name="Bristow J."/>
            <person name="Eisen J."/>
            <person name="Markowitz V."/>
            <person name="Hugenholtz P."/>
            <person name="Klenk H."/>
            <person name="Kyrpides N."/>
        </authorList>
    </citation>
    <scope>NUCLEOTIDE SEQUENCE [LARGE SCALE GENOMIC DNA]</scope>
    <source>
        <strain evidence="2">ATCC 43766 / DSM 16922 / JCM 21250 / NBRC 16016 / NCTC 11634 / CL345/78</strain>
    </source>
</reference>
<name>F0P065_WEEVC</name>
<dbReference type="Proteomes" id="UP000008641">
    <property type="component" value="Chromosome"/>
</dbReference>
<accession>F0P065</accession>
<dbReference type="InterPro" id="IPR036249">
    <property type="entry name" value="Thioredoxin-like_sf"/>
</dbReference>
<dbReference type="AlphaFoldDB" id="F0P065"/>
<dbReference type="Pfam" id="PF14595">
    <property type="entry name" value="Thioredoxin_9"/>
    <property type="match status" value="1"/>
</dbReference>
<reference evidence="1 2" key="1">
    <citation type="journal article" date="2011" name="Stand. Genomic Sci.">
        <title>Complete genome sequence of Weeksella virosa type strain (9751).</title>
        <authorList>
            <person name="Lang E."/>
            <person name="Teshima H."/>
            <person name="Lucas S."/>
            <person name="Lapidus A."/>
            <person name="Hammon N."/>
            <person name="Deshpande S."/>
            <person name="Nolan M."/>
            <person name="Cheng J.F."/>
            <person name="Pitluck S."/>
            <person name="Liolios K."/>
            <person name="Pagani I."/>
            <person name="Mikhailova N."/>
            <person name="Ivanova N."/>
            <person name="Mavromatis K."/>
            <person name="Pati A."/>
            <person name="Tapia R."/>
            <person name="Han C."/>
            <person name="Goodwin L."/>
            <person name="Chen A."/>
            <person name="Palaniappan K."/>
            <person name="Land M."/>
            <person name="Hauser L."/>
            <person name="Chang Y.J."/>
            <person name="Jeffries C.D."/>
            <person name="Brambilla E.M."/>
            <person name="Kopitz M."/>
            <person name="Rohde M."/>
            <person name="Goker M."/>
            <person name="Tindall B.J."/>
            <person name="Detter J.C."/>
            <person name="Woyke T."/>
            <person name="Bristow J."/>
            <person name="Eisen J.A."/>
            <person name="Markowitz V."/>
            <person name="Hugenholtz P."/>
            <person name="Klenk H.P."/>
            <person name="Kyrpides N.C."/>
        </authorList>
    </citation>
    <scope>NUCLEOTIDE SEQUENCE [LARGE SCALE GENOMIC DNA]</scope>
    <source>
        <strain evidence="2">ATCC 43766 / DSM 16922 / JCM 21250 / NBRC 16016 / NCTC 11634 / CL345/78</strain>
    </source>
</reference>
<keyword evidence="2" id="KW-1185">Reference proteome</keyword>
<dbReference type="EMBL" id="CP002455">
    <property type="protein sequence ID" value="ADX68425.1"/>
    <property type="molecule type" value="Genomic_DNA"/>
</dbReference>